<proteinExistence type="inferred from homology"/>
<dbReference type="Gene3D" id="6.10.330.20">
    <property type="match status" value="1"/>
</dbReference>
<dbReference type="GO" id="GO:0005762">
    <property type="term" value="C:mitochondrial large ribosomal subunit"/>
    <property type="evidence" value="ECO:0007669"/>
    <property type="project" value="TreeGrafter"/>
</dbReference>
<dbReference type="PANTHER" id="PTHR21183">
    <property type="entry name" value="RIBOSOMAL PROTEIN L47, MITOCHONDRIAL-RELATED"/>
    <property type="match status" value="1"/>
</dbReference>
<keyword evidence="5" id="KW-0687">Ribonucleoprotein</keyword>
<comment type="caution">
    <text evidence="7">The sequence shown here is derived from an EMBL/GenBank/DDBJ whole genome shotgun (WGS) entry which is preliminary data.</text>
</comment>
<evidence type="ECO:0000256" key="4">
    <source>
        <dbReference type="ARBA" id="ARBA00023128"/>
    </source>
</evidence>
<dbReference type="Pfam" id="PF06984">
    <property type="entry name" value="MRP-L47"/>
    <property type="match status" value="1"/>
</dbReference>
<dbReference type="InterPro" id="IPR010729">
    <property type="entry name" value="Ribosomal_uL29_mit"/>
</dbReference>
<accession>A0A8S1CC62</accession>
<evidence type="ECO:0000256" key="3">
    <source>
        <dbReference type="ARBA" id="ARBA00022980"/>
    </source>
</evidence>
<keyword evidence="8" id="KW-1185">Reference proteome</keyword>
<comment type="similarity">
    <text evidence="2">Belongs to the universal ribosomal protein uL29 family.</text>
</comment>
<keyword evidence="3" id="KW-0689">Ribosomal protein</keyword>
<evidence type="ECO:0000313" key="8">
    <source>
        <dbReference type="Proteomes" id="UP000494165"/>
    </source>
</evidence>
<sequence>MSALCRRIPSLVNQLRIPTFAALKQQKVILSLPTRVLGVNLFSTKPPPSINDKLMEFFDDPKNWEQDNIKTGRSWKLDELRIKSNEDLHKLWYVLLKERNMLLTMERECQTEYRVFPNPERIDKVEESMENLETVVRERNRAYFELETTEPAERPGKLEMNQIGMRYFYKHSEHLIPKVMNRKWREKVVHGYEGNAVKKFLRLKAEKLRDRESWKTHSRRRYVSRIFSEYPDADAKSLQEAFPDVDVEAARKHIDARGNHDKNLN</sequence>
<dbReference type="GO" id="GO:0032543">
    <property type="term" value="P:mitochondrial translation"/>
    <property type="evidence" value="ECO:0007669"/>
    <property type="project" value="TreeGrafter"/>
</dbReference>
<evidence type="ECO:0000256" key="1">
    <source>
        <dbReference type="ARBA" id="ARBA00004173"/>
    </source>
</evidence>
<evidence type="ECO:0000256" key="6">
    <source>
        <dbReference type="ARBA" id="ARBA00035289"/>
    </source>
</evidence>
<evidence type="ECO:0000256" key="5">
    <source>
        <dbReference type="ARBA" id="ARBA00023274"/>
    </source>
</evidence>
<organism evidence="7 8">
    <name type="scientific">Cloeon dipterum</name>
    <dbReference type="NCBI Taxonomy" id="197152"/>
    <lineage>
        <taxon>Eukaryota</taxon>
        <taxon>Metazoa</taxon>
        <taxon>Ecdysozoa</taxon>
        <taxon>Arthropoda</taxon>
        <taxon>Hexapoda</taxon>
        <taxon>Insecta</taxon>
        <taxon>Pterygota</taxon>
        <taxon>Palaeoptera</taxon>
        <taxon>Ephemeroptera</taxon>
        <taxon>Pisciforma</taxon>
        <taxon>Baetidae</taxon>
        <taxon>Cloeon</taxon>
    </lineage>
</organism>
<reference evidence="7 8" key="1">
    <citation type="submission" date="2020-04" db="EMBL/GenBank/DDBJ databases">
        <authorList>
            <person name="Alioto T."/>
            <person name="Alioto T."/>
            <person name="Gomez Garrido J."/>
        </authorList>
    </citation>
    <scope>NUCLEOTIDE SEQUENCE [LARGE SCALE GENOMIC DNA]</scope>
</reference>
<dbReference type="GO" id="GO:0003735">
    <property type="term" value="F:structural constituent of ribosome"/>
    <property type="evidence" value="ECO:0007669"/>
    <property type="project" value="InterPro"/>
</dbReference>
<protein>
    <recommendedName>
        <fullName evidence="6">Large ribosomal subunit protein uL29m</fullName>
    </recommendedName>
</protein>
<keyword evidence="4" id="KW-0496">Mitochondrion</keyword>
<dbReference type="EMBL" id="CADEPI010000022">
    <property type="protein sequence ID" value="CAB3365818.1"/>
    <property type="molecule type" value="Genomic_DNA"/>
</dbReference>
<dbReference type="OrthoDB" id="270763at2759"/>
<evidence type="ECO:0000313" key="7">
    <source>
        <dbReference type="EMBL" id="CAB3365818.1"/>
    </source>
</evidence>
<comment type="subcellular location">
    <subcellularLocation>
        <location evidence="1">Mitochondrion</location>
    </subcellularLocation>
</comment>
<dbReference type="Proteomes" id="UP000494165">
    <property type="component" value="Unassembled WGS sequence"/>
</dbReference>
<gene>
    <name evidence="7" type="ORF">CLODIP_2_CD06632</name>
</gene>
<dbReference type="AlphaFoldDB" id="A0A8S1CC62"/>
<name>A0A8S1CC62_9INSE</name>
<dbReference type="PANTHER" id="PTHR21183:SF18">
    <property type="entry name" value="LARGE RIBOSOMAL SUBUNIT PROTEIN UL29M"/>
    <property type="match status" value="1"/>
</dbReference>
<evidence type="ECO:0000256" key="2">
    <source>
        <dbReference type="ARBA" id="ARBA00009254"/>
    </source>
</evidence>
<dbReference type="InterPro" id="IPR038340">
    <property type="entry name" value="MRP-L47_sf"/>
</dbReference>